<keyword evidence="4 6" id="KW-1133">Transmembrane helix</keyword>
<keyword evidence="3 6" id="KW-0812">Transmembrane</keyword>
<dbReference type="InterPro" id="IPR003834">
    <property type="entry name" value="Cyt_c_assmbl_TM_dom"/>
</dbReference>
<dbReference type="Pfam" id="PF02683">
    <property type="entry name" value="DsbD_TM"/>
    <property type="match status" value="1"/>
</dbReference>
<dbReference type="InterPro" id="IPR051790">
    <property type="entry name" value="Cytochrome_c-biogenesis_DsbD"/>
</dbReference>
<dbReference type="PANTHER" id="PTHR31272">
    <property type="entry name" value="CYTOCHROME C-TYPE BIOGENESIS PROTEIN HI_1454-RELATED"/>
    <property type="match status" value="1"/>
</dbReference>
<feature type="transmembrane region" description="Helical" evidence="6">
    <location>
        <begin position="92"/>
        <end position="115"/>
    </location>
</feature>
<feature type="domain" description="Cytochrome C biogenesis protein transmembrane" evidence="7">
    <location>
        <begin position="13"/>
        <end position="222"/>
    </location>
</feature>
<evidence type="ECO:0000256" key="6">
    <source>
        <dbReference type="SAM" id="Phobius"/>
    </source>
</evidence>
<dbReference type="Proteomes" id="UP000612899">
    <property type="component" value="Unassembled WGS sequence"/>
</dbReference>
<protein>
    <submittedName>
        <fullName evidence="8">Cytochrome C biogenesis protein CcdA</fullName>
    </submittedName>
</protein>
<evidence type="ECO:0000313" key="9">
    <source>
        <dbReference type="Proteomes" id="UP000612899"/>
    </source>
</evidence>
<dbReference type="GO" id="GO:0016020">
    <property type="term" value="C:membrane"/>
    <property type="evidence" value="ECO:0007669"/>
    <property type="project" value="UniProtKB-SubCell"/>
</dbReference>
<evidence type="ECO:0000256" key="3">
    <source>
        <dbReference type="ARBA" id="ARBA00022692"/>
    </source>
</evidence>
<dbReference type="RefSeq" id="WP_203913141.1">
    <property type="nucleotide sequence ID" value="NZ_BONY01000067.1"/>
</dbReference>
<feature type="transmembrane region" description="Helical" evidence="6">
    <location>
        <begin position="12"/>
        <end position="45"/>
    </location>
</feature>
<evidence type="ECO:0000259" key="7">
    <source>
        <dbReference type="Pfam" id="PF02683"/>
    </source>
</evidence>
<feature type="transmembrane region" description="Helical" evidence="6">
    <location>
        <begin position="57"/>
        <end position="80"/>
    </location>
</feature>
<organism evidence="8 9">
    <name type="scientific">Rhizocola hellebori</name>
    <dbReference type="NCBI Taxonomy" id="1392758"/>
    <lineage>
        <taxon>Bacteria</taxon>
        <taxon>Bacillati</taxon>
        <taxon>Actinomycetota</taxon>
        <taxon>Actinomycetes</taxon>
        <taxon>Micromonosporales</taxon>
        <taxon>Micromonosporaceae</taxon>
        <taxon>Rhizocola</taxon>
    </lineage>
</organism>
<name>A0A8J3QGQ3_9ACTN</name>
<feature type="transmembrane region" description="Helical" evidence="6">
    <location>
        <begin position="205"/>
        <end position="226"/>
    </location>
</feature>
<evidence type="ECO:0000256" key="4">
    <source>
        <dbReference type="ARBA" id="ARBA00022989"/>
    </source>
</evidence>
<evidence type="ECO:0000256" key="2">
    <source>
        <dbReference type="ARBA" id="ARBA00006143"/>
    </source>
</evidence>
<evidence type="ECO:0000256" key="1">
    <source>
        <dbReference type="ARBA" id="ARBA00004141"/>
    </source>
</evidence>
<dbReference type="EMBL" id="BONY01000067">
    <property type="protein sequence ID" value="GIH09410.1"/>
    <property type="molecule type" value="Genomic_DNA"/>
</dbReference>
<comment type="caution">
    <text evidence="8">The sequence shown here is derived from an EMBL/GenBank/DDBJ whole genome shotgun (WGS) entry which is preliminary data.</text>
</comment>
<comment type="subcellular location">
    <subcellularLocation>
        <location evidence="1">Membrane</location>
        <topology evidence="1">Multi-pass membrane protein</topology>
    </subcellularLocation>
</comment>
<dbReference type="AlphaFoldDB" id="A0A8J3QGQ3"/>
<comment type="similarity">
    <text evidence="2">Belongs to the DsbD family.</text>
</comment>
<dbReference type="PANTHER" id="PTHR31272:SF4">
    <property type="entry name" value="CYTOCHROME C-TYPE BIOGENESIS PROTEIN HI_1454-RELATED"/>
    <property type="match status" value="1"/>
</dbReference>
<reference evidence="8" key="1">
    <citation type="submission" date="2021-01" db="EMBL/GenBank/DDBJ databases">
        <title>Whole genome shotgun sequence of Rhizocola hellebori NBRC 109834.</title>
        <authorList>
            <person name="Komaki H."/>
            <person name="Tamura T."/>
        </authorList>
    </citation>
    <scope>NUCLEOTIDE SEQUENCE</scope>
    <source>
        <strain evidence="8">NBRC 109834</strain>
    </source>
</reference>
<sequence>MDGVVSGGPLPLALAIAALAGLVSFLSPCVLPLVPGYLSYVTGLVGADLDSPRKGRVLAGVALFTAGFAAVFITVSVLAAEIGRTLIRYDRVVQAVVGAVIILLGLAFLGLIPGLQNEMRIRRLPDAGLLGAPVFGAVFALSWVPCLSPTLAAVVGLAGVGGDTGRAVVLAIAYCLGIGLPFLAFGLGMRRLAGVVKAIRRNSRWVTRVGGIMLILVGLALVTGVWGDFITWLRVTVGVGSVSI</sequence>
<proteinExistence type="inferred from homology"/>
<accession>A0A8J3QGQ3</accession>
<feature type="transmembrane region" description="Helical" evidence="6">
    <location>
        <begin position="164"/>
        <end position="185"/>
    </location>
</feature>
<keyword evidence="5 6" id="KW-0472">Membrane</keyword>
<dbReference type="GO" id="GO:0017004">
    <property type="term" value="P:cytochrome complex assembly"/>
    <property type="evidence" value="ECO:0007669"/>
    <property type="project" value="InterPro"/>
</dbReference>
<evidence type="ECO:0000313" key="8">
    <source>
        <dbReference type="EMBL" id="GIH09410.1"/>
    </source>
</evidence>
<gene>
    <name evidence="8" type="ORF">Rhe02_74770</name>
</gene>
<evidence type="ECO:0000256" key="5">
    <source>
        <dbReference type="ARBA" id="ARBA00023136"/>
    </source>
</evidence>
<keyword evidence="9" id="KW-1185">Reference proteome</keyword>